<organism evidence="1 2">
    <name type="scientific">Pseudomonas maumuensis</name>
    <dbReference type="NCBI Taxonomy" id="2842354"/>
    <lineage>
        <taxon>Bacteria</taxon>
        <taxon>Pseudomonadati</taxon>
        <taxon>Pseudomonadota</taxon>
        <taxon>Gammaproteobacteria</taxon>
        <taxon>Pseudomonadales</taxon>
        <taxon>Pseudomonadaceae</taxon>
        <taxon>Pseudomonas</taxon>
    </lineage>
</organism>
<evidence type="ECO:0008006" key="3">
    <source>
        <dbReference type="Google" id="ProtNLM"/>
    </source>
</evidence>
<protein>
    <recommendedName>
        <fullName evidence="3">Virion structural protein</fullName>
    </recommendedName>
</protein>
<accession>A0ABX8NT23</accession>
<keyword evidence="2" id="KW-1185">Reference proteome</keyword>
<reference evidence="1 2" key="1">
    <citation type="journal article" date="2021" name="Microorganisms">
        <title>The Ever-Expanding Pseudomonas Genus: Description of 43 New Species and Partition of the Pseudomonas putida Group.</title>
        <authorList>
            <person name="Girard L."/>
            <person name="Lood C."/>
            <person name="Hofte M."/>
            <person name="Vandamme P."/>
            <person name="Rokni-Zadeh H."/>
            <person name="van Noort V."/>
            <person name="Lavigne R."/>
            <person name="De Mot R."/>
        </authorList>
    </citation>
    <scope>NUCLEOTIDE SEQUENCE [LARGE SCALE GENOMIC DNA]</scope>
    <source>
        <strain evidence="1 2">COW77</strain>
    </source>
</reference>
<evidence type="ECO:0000313" key="1">
    <source>
        <dbReference type="EMBL" id="QXH58922.1"/>
    </source>
</evidence>
<dbReference type="EMBL" id="CP077077">
    <property type="protein sequence ID" value="QXH58922.1"/>
    <property type="molecule type" value="Genomic_DNA"/>
</dbReference>
<name>A0ABX8NT23_9PSED</name>
<gene>
    <name evidence="1" type="ORF">KSS90_12185</name>
</gene>
<dbReference type="RefSeq" id="WP_217869595.1">
    <property type="nucleotide sequence ID" value="NZ_CP077077.1"/>
</dbReference>
<sequence>MAVKNDFLIRNNLGDTGKLPRAGSWTGSPDILVAGQTALTTQEMVSKYNQAFDEQVKEYYTNNFYVRAKNVSDHNVTQNLYLFQVPQSVFLAPNVWYNQDSLMTYVSVVPDPDNPGKTKEVTQRFQTISAGPGDIVASNAFTWKPLTTEHHCLVAIVADSFDAVQAQFPSGVNSSVDQYAAWIYANRNLGWHNVNIQATSAADVYEQQVPMNQTWDDALLSCTLHVTNVPVGAEVGFFANNNTKWGDSIAVGDTPVPNKPGAPNPNINPKFIVGTTVKIQGGYMGLVTFYINFKGKPKPDNFSMQFVVTNAPELSPAMKESLEPLLRQDGNLVDHYERCNFDEHSVFVHPRNGRRYVGYRGYRELLNQISDQLSVEPTLVTIIGSNATIPNGGFR</sequence>
<proteinExistence type="predicted"/>
<dbReference type="Proteomes" id="UP000824010">
    <property type="component" value="Chromosome"/>
</dbReference>
<evidence type="ECO:0000313" key="2">
    <source>
        <dbReference type="Proteomes" id="UP000824010"/>
    </source>
</evidence>